<dbReference type="AlphaFoldDB" id="A0A1H3HXR8"/>
<dbReference type="Proteomes" id="UP000198921">
    <property type="component" value="Unassembled WGS sequence"/>
</dbReference>
<feature type="region of interest" description="Disordered" evidence="1">
    <location>
        <begin position="1"/>
        <end position="24"/>
    </location>
</feature>
<keyword evidence="4" id="KW-1185">Reference proteome</keyword>
<gene>
    <name evidence="3" type="ORF">SAMN05660209_02306</name>
</gene>
<feature type="transmembrane region" description="Helical" evidence="2">
    <location>
        <begin position="30"/>
        <end position="51"/>
    </location>
</feature>
<dbReference type="EMBL" id="FNOT01000005">
    <property type="protein sequence ID" value="SDY20276.1"/>
    <property type="molecule type" value="Genomic_DNA"/>
</dbReference>
<sequence>MPPLSPHPSASVPSRLPTSSHSGPPTTARIAGVLGVLGALVLAALALLGHALDGDDGDFGDPFVTALALAAVLHVVSAVWLLRRRRRWPLVLCALPPVLVLGWLVALAALGFLSGHGADGLDLLLSLGP</sequence>
<evidence type="ECO:0000256" key="2">
    <source>
        <dbReference type="SAM" id="Phobius"/>
    </source>
</evidence>
<protein>
    <submittedName>
        <fullName evidence="3">Uncharacterized protein</fullName>
    </submittedName>
</protein>
<feature type="transmembrane region" description="Helical" evidence="2">
    <location>
        <begin position="63"/>
        <end position="82"/>
    </location>
</feature>
<accession>A0A1H3HXR8</accession>
<evidence type="ECO:0000313" key="3">
    <source>
        <dbReference type="EMBL" id="SDY20276.1"/>
    </source>
</evidence>
<dbReference type="STRING" id="1137993.SAMN05660209_02306"/>
<keyword evidence="2" id="KW-1133">Transmembrane helix</keyword>
<name>A0A1H3HXR8_9ACTN</name>
<evidence type="ECO:0000256" key="1">
    <source>
        <dbReference type="SAM" id="MobiDB-lite"/>
    </source>
</evidence>
<keyword evidence="2" id="KW-0812">Transmembrane</keyword>
<keyword evidence="2" id="KW-0472">Membrane</keyword>
<organism evidence="3 4">
    <name type="scientific">Geodermatophilus africanus</name>
    <dbReference type="NCBI Taxonomy" id="1137993"/>
    <lineage>
        <taxon>Bacteria</taxon>
        <taxon>Bacillati</taxon>
        <taxon>Actinomycetota</taxon>
        <taxon>Actinomycetes</taxon>
        <taxon>Geodermatophilales</taxon>
        <taxon>Geodermatophilaceae</taxon>
        <taxon>Geodermatophilus</taxon>
    </lineage>
</organism>
<evidence type="ECO:0000313" key="4">
    <source>
        <dbReference type="Proteomes" id="UP000198921"/>
    </source>
</evidence>
<proteinExistence type="predicted"/>
<feature type="transmembrane region" description="Helical" evidence="2">
    <location>
        <begin position="89"/>
        <end position="113"/>
    </location>
</feature>
<reference evidence="4" key="1">
    <citation type="submission" date="2016-10" db="EMBL/GenBank/DDBJ databases">
        <authorList>
            <person name="Varghese N."/>
            <person name="Submissions S."/>
        </authorList>
    </citation>
    <scope>NUCLEOTIDE SEQUENCE [LARGE SCALE GENOMIC DNA]</scope>
    <source>
        <strain evidence="4">DSM 45422</strain>
    </source>
</reference>